<evidence type="ECO:0000256" key="1">
    <source>
        <dbReference type="SAM" id="MobiDB-lite"/>
    </source>
</evidence>
<reference evidence="4" key="1">
    <citation type="submission" date="2019-01" db="EMBL/GenBank/DDBJ databases">
        <title>Sphingorhabdus lacus sp.nov., isolated from an oligotrophic freshwater lake.</title>
        <authorList>
            <person name="Park M."/>
        </authorList>
    </citation>
    <scope>NUCLEOTIDE SEQUENCE [LARGE SCALE GENOMIC DNA]</scope>
    <source>
        <strain evidence="4">IMCC1753</strain>
    </source>
</reference>
<proteinExistence type="predicted"/>
<organism evidence="3 4">
    <name type="scientific">Sphingorhabdus lacus</name>
    <dbReference type="NCBI Taxonomy" id="392610"/>
    <lineage>
        <taxon>Bacteria</taxon>
        <taxon>Pseudomonadati</taxon>
        <taxon>Pseudomonadota</taxon>
        <taxon>Alphaproteobacteria</taxon>
        <taxon>Sphingomonadales</taxon>
        <taxon>Sphingomonadaceae</taxon>
        <taxon>Sphingorhabdus</taxon>
    </lineage>
</organism>
<feature type="compositionally biased region" description="Basic and acidic residues" evidence="1">
    <location>
        <begin position="98"/>
        <end position="109"/>
    </location>
</feature>
<dbReference type="RefSeq" id="WP_158899253.1">
    <property type="nucleotide sequence ID" value="NZ_CP035733.1"/>
</dbReference>
<evidence type="ECO:0000256" key="2">
    <source>
        <dbReference type="SAM" id="SignalP"/>
    </source>
</evidence>
<feature type="signal peptide" evidence="2">
    <location>
        <begin position="1"/>
        <end position="23"/>
    </location>
</feature>
<feature type="region of interest" description="Disordered" evidence="1">
    <location>
        <begin position="20"/>
        <end position="109"/>
    </location>
</feature>
<feature type="compositionally biased region" description="Gly residues" evidence="1">
    <location>
        <begin position="73"/>
        <end position="82"/>
    </location>
</feature>
<dbReference type="Proteomes" id="UP000428803">
    <property type="component" value="Chromosome"/>
</dbReference>
<feature type="chain" id="PRO_5026202240" description="Pentapeptide MXKDX repeat protein" evidence="2">
    <location>
        <begin position="24"/>
        <end position="109"/>
    </location>
</feature>
<dbReference type="KEGG" id="slaa:EUU25_06160"/>
<keyword evidence="2" id="KW-0732">Signal</keyword>
<evidence type="ECO:0000313" key="3">
    <source>
        <dbReference type="EMBL" id="QGY80234.1"/>
    </source>
</evidence>
<accession>A0A6I6L6F6</accession>
<name>A0A6I6L6F6_9SPHN</name>
<sequence length="109" mass="11321">MRSFSKVFTALSLVALATAPVYADEAPKAPPKKPAASASKAEPSQSNGHCMQGSDKPMHDQKMKGHGGKKGKAGMGGMGKMGCAGMDGQMKPMGTAKPSDKPMPEHKHK</sequence>
<protein>
    <recommendedName>
        <fullName evidence="5">Pentapeptide MXKDX repeat protein</fullName>
    </recommendedName>
</protein>
<feature type="compositionally biased region" description="Low complexity" evidence="1">
    <location>
        <begin position="34"/>
        <end position="44"/>
    </location>
</feature>
<evidence type="ECO:0000313" key="4">
    <source>
        <dbReference type="Proteomes" id="UP000428803"/>
    </source>
</evidence>
<keyword evidence="4" id="KW-1185">Reference proteome</keyword>
<dbReference type="AlphaFoldDB" id="A0A6I6L6F6"/>
<gene>
    <name evidence="3" type="ORF">EUU25_06160</name>
</gene>
<dbReference type="EMBL" id="CP035733">
    <property type="protein sequence ID" value="QGY80234.1"/>
    <property type="molecule type" value="Genomic_DNA"/>
</dbReference>
<evidence type="ECO:0008006" key="5">
    <source>
        <dbReference type="Google" id="ProtNLM"/>
    </source>
</evidence>